<protein>
    <submittedName>
        <fullName evidence="1">Uncharacterized protein</fullName>
    </submittedName>
</protein>
<reference evidence="1 2" key="1">
    <citation type="submission" date="2015-01" db="EMBL/GenBank/DDBJ databases">
        <title>Evolution of Trichinella species and genotypes.</title>
        <authorList>
            <person name="Korhonen P.K."/>
            <person name="Edoardo P."/>
            <person name="Giuseppe L.R."/>
            <person name="Gasser R.B."/>
        </authorList>
    </citation>
    <scope>NUCLEOTIDE SEQUENCE [LARGE SCALE GENOMIC DNA]</scope>
    <source>
        <strain evidence="1">ISS13</strain>
    </source>
</reference>
<gene>
    <name evidence="1" type="ORF">T4A_11464</name>
</gene>
<proteinExistence type="predicted"/>
<evidence type="ECO:0000313" key="1">
    <source>
        <dbReference type="EMBL" id="KRY67271.1"/>
    </source>
</evidence>
<name>A0A0V1E0A9_TRIPS</name>
<organism evidence="1 2">
    <name type="scientific">Trichinella pseudospiralis</name>
    <name type="common">Parasitic roundworm</name>
    <dbReference type="NCBI Taxonomy" id="6337"/>
    <lineage>
        <taxon>Eukaryota</taxon>
        <taxon>Metazoa</taxon>
        <taxon>Ecdysozoa</taxon>
        <taxon>Nematoda</taxon>
        <taxon>Enoplea</taxon>
        <taxon>Dorylaimia</taxon>
        <taxon>Trichinellida</taxon>
        <taxon>Trichinellidae</taxon>
        <taxon>Trichinella</taxon>
    </lineage>
</organism>
<evidence type="ECO:0000313" key="2">
    <source>
        <dbReference type="Proteomes" id="UP000054632"/>
    </source>
</evidence>
<dbReference type="Proteomes" id="UP000054632">
    <property type="component" value="Unassembled WGS sequence"/>
</dbReference>
<dbReference type="AlphaFoldDB" id="A0A0V1E0A9"/>
<sequence>MRQKQSNEGSEERQEECKVVEQQFDRDFIYCPSAAHDGNEPTVFVFVYGHLFRLNYLLIASSVLHY</sequence>
<accession>A0A0V1E0A9</accession>
<dbReference type="EMBL" id="JYDR01000142">
    <property type="protein sequence ID" value="KRY67271.1"/>
    <property type="molecule type" value="Genomic_DNA"/>
</dbReference>
<comment type="caution">
    <text evidence="1">The sequence shown here is derived from an EMBL/GenBank/DDBJ whole genome shotgun (WGS) entry which is preliminary data.</text>
</comment>